<dbReference type="InterPro" id="IPR006527">
    <property type="entry name" value="F-box-assoc_dom_typ1"/>
</dbReference>
<dbReference type="PANTHER" id="PTHR31672">
    <property type="entry name" value="BNACNNG10540D PROTEIN"/>
    <property type="match status" value="1"/>
</dbReference>
<dbReference type="OrthoDB" id="1357522at2759"/>
<dbReference type="GeneID" id="101505616"/>
<dbReference type="KEGG" id="cam:101505616"/>
<reference evidence="3" key="1">
    <citation type="journal article" date="2013" name="Nat. Biotechnol.">
        <title>Draft genome sequence of chickpea (Cicer arietinum) provides a resource for trait improvement.</title>
        <authorList>
            <person name="Varshney R.K."/>
            <person name="Song C."/>
            <person name="Saxena R.K."/>
            <person name="Azam S."/>
            <person name="Yu S."/>
            <person name="Sharpe A.G."/>
            <person name="Cannon S."/>
            <person name="Baek J."/>
            <person name="Rosen B.D."/>
            <person name="Tar'an B."/>
            <person name="Millan T."/>
            <person name="Zhang X."/>
            <person name="Ramsay L.D."/>
            <person name="Iwata A."/>
            <person name="Wang Y."/>
            <person name="Nelson W."/>
            <person name="Farmer A.D."/>
            <person name="Gaur P.M."/>
            <person name="Soderlund C."/>
            <person name="Penmetsa R.V."/>
            <person name="Xu C."/>
            <person name="Bharti A.K."/>
            <person name="He W."/>
            <person name="Winter P."/>
            <person name="Zhao S."/>
            <person name="Hane J.K."/>
            <person name="Carrasquilla-Garcia N."/>
            <person name="Condie J.A."/>
            <person name="Upadhyaya H.D."/>
            <person name="Luo M.C."/>
            <person name="Thudi M."/>
            <person name="Gowda C.L."/>
            <person name="Singh N.P."/>
            <person name="Lichtenzveig J."/>
            <person name="Gali K.K."/>
            <person name="Rubio J."/>
            <person name="Nadarajan N."/>
            <person name="Dolezel J."/>
            <person name="Bansal K.C."/>
            <person name="Xu X."/>
            <person name="Edwards D."/>
            <person name="Zhang G."/>
            <person name="Kahl G."/>
            <person name="Gil J."/>
            <person name="Singh K.B."/>
            <person name="Datta S.K."/>
            <person name="Jackson S.A."/>
            <person name="Wang J."/>
            <person name="Cook D.R."/>
        </authorList>
    </citation>
    <scope>NUCLEOTIDE SEQUENCE [LARGE SCALE GENOMIC DNA]</scope>
    <source>
        <strain evidence="3">cv. CDC Frontier</strain>
    </source>
</reference>
<feature type="signal peptide" evidence="1">
    <location>
        <begin position="1"/>
        <end position="19"/>
    </location>
</feature>
<dbReference type="RefSeq" id="XP_004490756.1">
    <property type="nucleotide sequence ID" value="XM_004490699.2"/>
</dbReference>
<feature type="domain" description="F-box associated beta-propeller type 1" evidence="2">
    <location>
        <begin position="26"/>
        <end position="252"/>
    </location>
</feature>
<dbReference type="AlphaFoldDB" id="A0A1S2XKM1"/>
<dbReference type="InterPro" id="IPR050796">
    <property type="entry name" value="SCF_F-box_component"/>
</dbReference>
<dbReference type="NCBIfam" id="TIGR01640">
    <property type="entry name" value="F_box_assoc_1"/>
    <property type="match status" value="1"/>
</dbReference>
<keyword evidence="3" id="KW-1185">Reference proteome</keyword>
<evidence type="ECO:0000313" key="4">
    <source>
        <dbReference type="RefSeq" id="XP_004490756.1"/>
    </source>
</evidence>
<keyword evidence="1" id="KW-0732">Signal</keyword>
<dbReference type="Proteomes" id="UP000087171">
    <property type="component" value="Chromosome Ca2"/>
</dbReference>
<dbReference type="InterPro" id="IPR017451">
    <property type="entry name" value="F-box-assoc_interact_dom"/>
</dbReference>
<reference evidence="4" key="2">
    <citation type="submission" date="2025-08" db="UniProtKB">
        <authorList>
            <consortium name="RefSeq"/>
        </authorList>
    </citation>
    <scope>IDENTIFICATION</scope>
    <source>
        <tissue evidence="4">Etiolated seedlings</tissue>
    </source>
</reference>
<evidence type="ECO:0000256" key="1">
    <source>
        <dbReference type="SAM" id="SignalP"/>
    </source>
</evidence>
<organism evidence="3 4">
    <name type="scientific">Cicer arietinum</name>
    <name type="common">Chickpea</name>
    <name type="synonym">Garbanzo</name>
    <dbReference type="NCBI Taxonomy" id="3827"/>
    <lineage>
        <taxon>Eukaryota</taxon>
        <taxon>Viridiplantae</taxon>
        <taxon>Streptophyta</taxon>
        <taxon>Embryophyta</taxon>
        <taxon>Tracheophyta</taxon>
        <taxon>Spermatophyta</taxon>
        <taxon>Magnoliopsida</taxon>
        <taxon>eudicotyledons</taxon>
        <taxon>Gunneridae</taxon>
        <taxon>Pentapetalae</taxon>
        <taxon>rosids</taxon>
        <taxon>fabids</taxon>
        <taxon>Fabales</taxon>
        <taxon>Fabaceae</taxon>
        <taxon>Papilionoideae</taxon>
        <taxon>50 kb inversion clade</taxon>
        <taxon>NPAAA clade</taxon>
        <taxon>Hologalegina</taxon>
        <taxon>IRL clade</taxon>
        <taxon>Cicereae</taxon>
        <taxon>Cicer</taxon>
    </lineage>
</organism>
<evidence type="ECO:0000259" key="2">
    <source>
        <dbReference type="Pfam" id="PF07734"/>
    </source>
</evidence>
<protein>
    <submittedName>
        <fullName evidence="4">Uncharacterized protein LOC101505616</fullName>
    </submittedName>
</protein>
<sequence length="344" mass="39366">MNQSYFLLLRLWLTPYTHQLFSLEHGSSLKQISISLPNRSNTCLSYHLVSNSCNGLVCLYSDFSCGRDVFLCNPTTREVRLLPSSDLVTKVKDGMILGVGMGHDYRSNNLIKVVRMWVCHRECRCKKYIVEEYDLRSDSWRTIESANPWCCEFDTCCFAMHFNGIYYWWGKIKGLTTTILALNVGGGILHKVSLPKDIDISSSSGRYLGVLNDTITLVCRDCCDKYENFNIWVKSGGGVVDSCWTKIRTIEHSSPCVPLVFWREDELLLKLFDKVISYNVNTENILDVNLEIDERGIADVCEAIFCVKTLLSVNPFVNKARDNQINDIARSTYLREKYINSSLF</sequence>
<accession>A0A1S2XKM1</accession>
<dbReference type="PaxDb" id="3827-XP_004490756.1"/>
<feature type="chain" id="PRO_5010313582" evidence="1">
    <location>
        <begin position="20"/>
        <end position="344"/>
    </location>
</feature>
<gene>
    <name evidence="4" type="primary">LOC101505616</name>
</gene>
<evidence type="ECO:0000313" key="3">
    <source>
        <dbReference type="Proteomes" id="UP000087171"/>
    </source>
</evidence>
<proteinExistence type="predicted"/>
<name>A0A1S2XKM1_CICAR</name>
<dbReference type="Pfam" id="PF07734">
    <property type="entry name" value="FBA_1"/>
    <property type="match status" value="1"/>
</dbReference>
<dbReference type="PANTHER" id="PTHR31672:SF13">
    <property type="entry name" value="F-BOX PROTEIN CPR30-LIKE"/>
    <property type="match status" value="1"/>
</dbReference>